<accession>A0A2C8F399</accession>
<sequence>MKNSHHNITRQEKDIAPGGYSLFSVGMQARNFASALPVFESAIAPEFYSSSSLASDIEKMCDPDVVLDDALYLNIAVKYFFAYVHDGAHQEKVAYKDISFLYEQFSRHQSLNEPTDDIEVMNSMRQWSSVLRVLADAPRAAHVMRAVIGQAGLHKSWEGPFVGVDIGAGTGIMLLAQQVQAYRSGFDDIQTYGYQTDPISGERTHDLIHSLGMGSVMLADATRKNAYGILRGRKVSHVANEMVAGIQQSLCSENFFDKYKTFLSVVPTSEKTVFFPDGIIAHSGADGSSLILVRENGYMVPQEYADAVFTPQGLIIEGAVLPMHKIGQDFYSFLIEERIIRE</sequence>
<proteinExistence type="predicted"/>
<organism evidence="1 2">
    <name type="scientific">Pseudodesulfovibrio profundus</name>
    <dbReference type="NCBI Taxonomy" id="57320"/>
    <lineage>
        <taxon>Bacteria</taxon>
        <taxon>Pseudomonadati</taxon>
        <taxon>Thermodesulfobacteriota</taxon>
        <taxon>Desulfovibrionia</taxon>
        <taxon>Desulfovibrionales</taxon>
        <taxon>Desulfovibrionaceae</taxon>
    </lineage>
</organism>
<keyword evidence="2" id="KW-1185">Reference proteome</keyword>
<dbReference type="AlphaFoldDB" id="A0A2C8F399"/>
<dbReference type="OrthoDB" id="5445316at2"/>
<evidence type="ECO:0000313" key="1">
    <source>
        <dbReference type="EMBL" id="SOB57021.1"/>
    </source>
</evidence>
<reference evidence="2" key="1">
    <citation type="submission" date="2017-09" db="EMBL/GenBank/DDBJ databases">
        <authorList>
            <person name="Regsiter A."/>
            <person name="William W."/>
        </authorList>
    </citation>
    <scope>NUCLEOTIDE SEQUENCE [LARGE SCALE GENOMIC DNA]</scope>
    <source>
        <strain evidence="2">500-1</strain>
    </source>
</reference>
<dbReference type="RefSeq" id="WP_097010338.1">
    <property type="nucleotide sequence ID" value="NZ_LT907975.1"/>
</dbReference>
<evidence type="ECO:0000313" key="2">
    <source>
        <dbReference type="Proteomes" id="UP000219215"/>
    </source>
</evidence>
<dbReference type="KEGG" id="pprf:DPRO_0142"/>
<protein>
    <submittedName>
        <fullName evidence="1">Uncharacterized protein</fullName>
    </submittedName>
</protein>
<dbReference type="EMBL" id="LT907975">
    <property type="protein sequence ID" value="SOB57021.1"/>
    <property type="molecule type" value="Genomic_DNA"/>
</dbReference>
<gene>
    <name evidence="1" type="ORF">DPRO_0142</name>
</gene>
<name>A0A2C8F399_9BACT</name>
<dbReference type="Proteomes" id="UP000219215">
    <property type="component" value="Chromosome DPRO"/>
</dbReference>